<dbReference type="PANTHER" id="PTHR21198:SF7">
    <property type="entry name" value="ASPARTATE-GLUTAMATE RACEMASE FAMILY"/>
    <property type="match status" value="1"/>
</dbReference>
<dbReference type="InterPro" id="IPR001920">
    <property type="entry name" value="Asp/Glu_race"/>
</dbReference>
<evidence type="ECO:0000313" key="3">
    <source>
        <dbReference type="EMBL" id="SDF50914.1"/>
    </source>
</evidence>
<keyword evidence="2" id="KW-0413">Isomerase</keyword>
<evidence type="ECO:0000256" key="2">
    <source>
        <dbReference type="ARBA" id="ARBA00023235"/>
    </source>
</evidence>
<dbReference type="RefSeq" id="WP_090153264.1">
    <property type="nucleotide sequence ID" value="NZ_FNAN01000011.1"/>
</dbReference>
<dbReference type="AlphaFoldDB" id="A0A1G7LNG5"/>
<dbReference type="Proteomes" id="UP000198748">
    <property type="component" value="Unassembled WGS sequence"/>
</dbReference>
<dbReference type="PANTHER" id="PTHR21198">
    <property type="entry name" value="GLUTAMATE RACEMASE"/>
    <property type="match status" value="1"/>
</dbReference>
<proteinExistence type="inferred from homology"/>
<comment type="similarity">
    <text evidence="1">Belongs to the aspartate/glutamate racemases family.</text>
</comment>
<sequence length="234" mass="25411">MKKLGLVGGMSWVSTVDYYRFINEGINAKLGGLNYAECIIYSVNFNAFVSNNMAGKWDETFQIVLSASQHLEKAGAEAIVLCANTAHAVADRLEKEIDLPIIHIVTATAAAIKRAGLRKVGLLGTKFTMEMDFYKDKLTSYGIEPIIPASQESRDFIQNTLKDELGKGIVLEKTKQGYLAIIDELIAEGAEGIILGCTEIPLIISQDDVAVPVFDTTRIHSEAAVAFALSELPG</sequence>
<dbReference type="PROSITE" id="PS00924">
    <property type="entry name" value="ASP_GLU_RACEMASE_2"/>
    <property type="match status" value="1"/>
</dbReference>
<evidence type="ECO:0000313" key="4">
    <source>
        <dbReference type="Proteomes" id="UP000198748"/>
    </source>
</evidence>
<dbReference type="Gene3D" id="3.40.50.1860">
    <property type="match status" value="2"/>
</dbReference>
<dbReference type="EMBL" id="FNAN01000011">
    <property type="protein sequence ID" value="SDF50914.1"/>
    <property type="molecule type" value="Genomic_DNA"/>
</dbReference>
<dbReference type="NCBIfam" id="TIGR00035">
    <property type="entry name" value="asp_race"/>
    <property type="match status" value="1"/>
</dbReference>
<dbReference type="STRING" id="659014.SAMN04487996_11135"/>
<evidence type="ECO:0000256" key="1">
    <source>
        <dbReference type="ARBA" id="ARBA00007847"/>
    </source>
</evidence>
<gene>
    <name evidence="3" type="ORF">SAMN04487996_11135</name>
</gene>
<dbReference type="InterPro" id="IPR015942">
    <property type="entry name" value="Asp/Glu/hydantoin_racemase"/>
</dbReference>
<dbReference type="OrthoDB" id="9803739at2"/>
<dbReference type="Pfam" id="PF01177">
    <property type="entry name" value="Asp_Glu_race"/>
    <property type="match status" value="1"/>
</dbReference>
<reference evidence="4" key="1">
    <citation type="submission" date="2016-10" db="EMBL/GenBank/DDBJ databases">
        <authorList>
            <person name="Varghese N."/>
            <person name="Submissions S."/>
        </authorList>
    </citation>
    <scope>NUCLEOTIDE SEQUENCE [LARGE SCALE GENOMIC DNA]</scope>
    <source>
        <strain evidence="4">DSM 25329</strain>
    </source>
</reference>
<dbReference type="SUPFAM" id="SSF53681">
    <property type="entry name" value="Aspartate/glutamate racemase"/>
    <property type="match status" value="2"/>
</dbReference>
<dbReference type="PROSITE" id="PS00923">
    <property type="entry name" value="ASP_GLU_RACEMASE_1"/>
    <property type="match status" value="1"/>
</dbReference>
<dbReference type="InterPro" id="IPR004380">
    <property type="entry name" value="Asp_race"/>
</dbReference>
<accession>A0A1G7LNG5</accession>
<keyword evidence="4" id="KW-1185">Reference proteome</keyword>
<dbReference type="GO" id="GO:0047661">
    <property type="term" value="F:amino-acid racemase activity"/>
    <property type="evidence" value="ECO:0007669"/>
    <property type="project" value="InterPro"/>
</dbReference>
<organism evidence="3 4">
    <name type="scientific">Dyadobacter soli</name>
    <dbReference type="NCBI Taxonomy" id="659014"/>
    <lineage>
        <taxon>Bacteria</taxon>
        <taxon>Pseudomonadati</taxon>
        <taxon>Bacteroidota</taxon>
        <taxon>Cytophagia</taxon>
        <taxon>Cytophagales</taxon>
        <taxon>Spirosomataceae</taxon>
        <taxon>Dyadobacter</taxon>
    </lineage>
</organism>
<protein>
    <submittedName>
        <fullName evidence="3">Aspartate racemase</fullName>
    </submittedName>
</protein>
<dbReference type="InterPro" id="IPR033134">
    <property type="entry name" value="Asp/Glu_racemase_AS_2"/>
</dbReference>
<dbReference type="InterPro" id="IPR018187">
    <property type="entry name" value="Asp/Glu_racemase_AS_1"/>
</dbReference>
<name>A0A1G7LNG5_9BACT</name>